<proteinExistence type="predicted"/>
<organism evidence="2 3">
    <name type="scientific">Reticulomyxa filosa</name>
    <dbReference type="NCBI Taxonomy" id="46433"/>
    <lineage>
        <taxon>Eukaryota</taxon>
        <taxon>Sar</taxon>
        <taxon>Rhizaria</taxon>
        <taxon>Retaria</taxon>
        <taxon>Foraminifera</taxon>
        <taxon>Monothalamids</taxon>
        <taxon>Reticulomyxidae</taxon>
        <taxon>Reticulomyxa</taxon>
    </lineage>
</organism>
<dbReference type="Proteomes" id="UP000023152">
    <property type="component" value="Unassembled WGS sequence"/>
</dbReference>
<feature type="compositionally biased region" description="Basic and acidic residues" evidence="1">
    <location>
        <begin position="44"/>
        <end position="56"/>
    </location>
</feature>
<feature type="non-terminal residue" evidence="2">
    <location>
        <position position="166"/>
    </location>
</feature>
<sequence length="166" mass="19217">MDPSKPLLREDARDEDLVNSINESEEVQNVVESKEENDGTSEAAQKKEDEENNERRTMKKSQSYTGLGKTMSVDETESMATESQKKRSKSGEFDYVKFLDKEKMPRDAENDDDNGNGLYTSESYFLFKTADVDQDCDQEFSQYCLPKNPNYMDKLQWKMSKNERAL</sequence>
<evidence type="ECO:0000313" key="2">
    <source>
        <dbReference type="EMBL" id="ETO17738.1"/>
    </source>
</evidence>
<accession>X6MUR4</accession>
<protein>
    <submittedName>
        <fullName evidence="2">Chromatin accessibility complex protein 1-like protein</fullName>
    </submittedName>
</protein>
<dbReference type="EMBL" id="ASPP01016092">
    <property type="protein sequence ID" value="ETO17738.1"/>
    <property type="molecule type" value="Genomic_DNA"/>
</dbReference>
<dbReference type="AlphaFoldDB" id="X6MUR4"/>
<feature type="compositionally biased region" description="Basic and acidic residues" evidence="1">
    <location>
        <begin position="83"/>
        <end position="108"/>
    </location>
</feature>
<keyword evidence="3" id="KW-1185">Reference proteome</keyword>
<feature type="compositionally biased region" description="Basic and acidic residues" evidence="1">
    <location>
        <begin position="7"/>
        <end position="16"/>
    </location>
</feature>
<evidence type="ECO:0000313" key="3">
    <source>
        <dbReference type="Proteomes" id="UP000023152"/>
    </source>
</evidence>
<gene>
    <name evidence="2" type="ORF">RFI_19578</name>
</gene>
<name>X6MUR4_RETFI</name>
<feature type="region of interest" description="Disordered" evidence="1">
    <location>
        <begin position="1"/>
        <end position="116"/>
    </location>
</feature>
<reference evidence="2 3" key="1">
    <citation type="journal article" date="2013" name="Curr. Biol.">
        <title>The Genome of the Foraminiferan Reticulomyxa filosa.</title>
        <authorList>
            <person name="Glockner G."/>
            <person name="Hulsmann N."/>
            <person name="Schleicher M."/>
            <person name="Noegel A.A."/>
            <person name="Eichinger L."/>
            <person name="Gallinger C."/>
            <person name="Pawlowski J."/>
            <person name="Sierra R."/>
            <person name="Euteneuer U."/>
            <person name="Pillet L."/>
            <person name="Moustafa A."/>
            <person name="Platzer M."/>
            <person name="Groth M."/>
            <person name="Szafranski K."/>
            <person name="Schliwa M."/>
        </authorList>
    </citation>
    <scope>NUCLEOTIDE SEQUENCE [LARGE SCALE GENOMIC DNA]</scope>
</reference>
<evidence type="ECO:0000256" key="1">
    <source>
        <dbReference type="SAM" id="MobiDB-lite"/>
    </source>
</evidence>
<comment type="caution">
    <text evidence="2">The sequence shown here is derived from an EMBL/GenBank/DDBJ whole genome shotgun (WGS) entry which is preliminary data.</text>
</comment>
<feature type="compositionally biased region" description="Low complexity" evidence="1">
    <location>
        <begin position="18"/>
        <end position="31"/>
    </location>
</feature>